<gene>
    <name evidence="2" type="ORF">J5Y09_12490</name>
</gene>
<keyword evidence="1" id="KW-1133">Transmembrane helix</keyword>
<keyword evidence="3" id="KW-1185">Reference proteome</keyword>
<evidence type="ECO:0000313" key="2">
    <source>
        <dbReference type="EMBL" id="MBP0464730.1"/>
    </source>
</evidence>
<organism evidence="2 3">
    <name type="scientific">Roseomonas nitratireducens</name>
    <dbReference type="NCBI Taxonomy" id="2820810"/>
    <lineage>
        <taxon>Bacteria</taxon>
        <taxon>Pseudomonadati</taxon>
        <taxon>Pseudomonadota</taxon>
        <taxon>Alphaproteobacteria</taxon>
        <taxon>Acetobacterales</taxon>
        <taxon>Roseomonadaceae</taxon>
        <taxon>Roseomonas</taxon>
    </lineage>
</organism>
<dbReference type="RefSeq" id="WP_209352126.1">
    <property type="nucleotide sequence ID" value="NZ_JAGIYZ010000011.1"/>
</dbReference>
<dbReference type="EMBL" id="JAGIYZ010000011">
    <property type="protein sequence ID" value="MBP0464730.1"/>
    <property type="molecule type" value="Genomic_DNA"/>
</dbReference>
<proteinExistence type="predicted"/>
<keyword evidence="1" id="KW-0812">Transmembrane</keyword>
<name>A0ABS4ATP5_9PROT</name>
<feature type="transmembrane region" description="Helical" evidence="1">
    <location>
        <begin position="33"/>
        <end position="50"/>
    </location>
</feature>
<evidence type="ECO:0000256" key="1">
    <source>
        <dbReference type="SAM" id="Phobius"/>
    </source>
</evidence>
<evidence type="ECO:0000313" key="3">
    <source>
        <dbReference type="Proteomes" id="UP000680815"/>
    </source>
</evidence>
<protein>
    <submittedName>
        <fullName evidence="2">Uncharacterized protein</fullName>
    </submittedName>
</protein>
<reference evidence="2 3" key="1">
    <citation type="submission" date="2021-03" db="EMBL/GenBank/DDBJ databases">
        <authorList>
            <person name="So Y."/>
        </authorList>
    </citation>
    <scope>NUCLEOTIDE SEQUENCE [LARGE SCALE GENOMIC DNA]</scope>
    <source>
        <strain evidence="2 3">PWR1</strain>
    </source>
</reference>
<keyword evidence="1" id="KW-0472">Membrane</keyword>
<dbReference type="Proteomes" id="UP000680815">
    <property type="component" value="Unassembled WGS sequence"/>
</dbReference>
<accession>A0ABS4ATP5</accession>
<comment type="caution">
    <text evidence="2">The sequence shown here is derived from an EMBL/GenBank/DDBJ whole genome shotgun (WGS) entry which is preliminary data.</text>
</comment>
<sequence length="61" mass="6463">MSGGRVFFLAFYAVLALLGLFLAAAAQDAGITIFAWGLILFGVLNAYRTIGAHYSEAGRAH</sequence>